<accession>A0ABT3FNJ2</accession>
<reference evidence="6 7" key="1">
    <citation type="submission" date="2022-10" db="EMBL/GenBank/DDBJ databases">
        <title>Luteolibacter flavescens strain MCCC 1K03193, whole genome shotgun sequencing project.</title>
        <authorList>
            <person name="Zhao G."/>
            <person name="Shen L."/>
        </authorList>
    </citation>
    <scope>NUCLEOTIDE SEQUENCE [LARGE SCALE GENOMIC DNA]</scope>
    <source>
        <strain evidence="6 7">MCCC 1K03193</strain>
    </source>
</reference>
<evidence type="ECO:0000256" key="4">
    <source>
        <dbReference type="SAM" id="MobiDB-lite"/>
    </source>
</evidence>
<feature type="domain" description="HTH araC/xylS-type" evidence="5">
    <location>
        <begin position="56"/>
        <end position="154"/>
    </location>
</feature>
<keyword evidence="2" id="KW-0238">DNA-binding</keyword>
<feature type="compositionally biased region" description="Basic and acidic residues" evidence="4">
    <location>
        <begin position="1"/>
        <end position="10"/>
    </location>
</feature>
<dbReference type="SMART" id="SM00342">
    <property type="entry name" value="HTH_ARAC"/>
    <property type="match status" value="1"/>
</dbReference>
<sequence length="163" mass="17758">MKLEACHDESAGGADTIVAPATPVGGEFDWNDSRTKEGSSRAGMAAMPECNNPGIRKAIRTIRDEYSRPLTVTSLARECGMSVRSLHRLYRSATGNTIGQDLIARRVEAAATMLREDNVKLEPVAIETGLGNAKNLCRLFREHFGQTPGQWKESFHGRRSGAA</sequence>
<dbReference type="InterPro" id="IPR009057">
    <property type="entry name" value="Homeodomain-like_sf"/>
</dbReference>
<dbReference type="PANTHER" id="PTHR46796">
    <property type="entry name" value="HTH-TYPE TRANSCRIPTIONAL ACTIVATOR RHAS-RELATED"/>
    <property type="match status" value="1"/>
</dbReference>
<gene>
    <name evidence="6" type="ORF">OKA04_10320</name>
</gene>
<dbReference type="Gene3D" id="1.10.10.60">
    <property type="entry name" value="Homeodomain-like"/>
    <property type="match status" value="2"/>
</dbReference>
<evidence type="ECO:0000259" key="5">
    <source>
        <dbReference type="PROSITE" id="PS01124"/>
    </source>
</evidence>
<keyword evidence="7" id="KW-1185">Reference proteome</keyword>
<comment type="caution">
    <text evidence="6">The sequence shown here is derived from an EMBL/GenBank/DDBJ whole genome shotgun (WGS) entry which is preliminary data.</text>
</comment>
<dbReference type="Pfam" id="PF12833">
    <property type="entry name" value="HTH_18"/>
    <property type="match status" value="1"/>
</dbReference>
<dbReference type="PROSITE" id="PS01124">
    <property type="entry name" value="HTH_ARAC_FAMILY_2"/>
    <property type="match status" value="1"/>
</dbReference>
<keyword evidence="1" id="KW-0805">Transcription regulation</keyword>
<organism evidence="6 7">
    <name type="scientific">Luteolibacter flavescens</name>
    <dbReference type="NCBI Taxonomy" id="1859460"/>
    <lineage>
        <taxon>Bacteria</taxon>
        <taxon>Pseudomonadati</taxon>
        <taxon>Verrucomicrobiota</taxon>
        <taxon>Verrucomicrobiia</taxon>
        <taxon>Verrucomicrobiales</taxon>
        <taxon>Verrucomicrobiaceae</taxon>
        <taxon>Luteolibacter</taxon>
    </lineage>
</organism>
<dbReference type="Proteomes" id="UP001207930">
    <property type="component" value="Unassembled WGS sequence"/>
</dbReference>
<evidence type="ECO:0000313" key="6">
    <source>
        <dbReference type="EMBL" id="MCW1885123.1"/>
    </source>
</evidence>
<dbReference type="RefSeq" id="WP_264501081.1">
    <property type="nucleotide sequence ID" value="NZ_JAPDDS010000005.1"/>
</dbReference>
<dbReference type="SUPFAM" id="SSF46689">
    <property type="entry name" value="Homeodomain-like"/>
    <property type="match status" value="2"/>
</dbReference>
<evidence type="ECO:0000256" key="3">
    <source>
        <dbReference type="ARBA" id="ARBA00023163"/>
    </source>
</evidence>
<evidence type="ECO:0000313" key="7">
    <source>
        <dbReference type="Proteomes" id="UP001207930"/>
    </source>
</evidence>
<dbReference type="EMBL" id="JAPDDS010000005">
    <property type="protein sequence ID" value="MCW1885123.1"/>
    <property type="molecule type" value="Genomic_DNA"/>
</dbReference>
<proteinExistence type="predicted"/>
<evidence type="ECO:0000256" key="2">
    <source>
        <dbReference type="ARBA" id="ARBA00023125"/>
    </source>
</evidence>
<dbReference type="InterPro" id="IPR050204">
    <property type="entry name" value="AraC_XylS_family_regulators"/>
</dbReference>
<name>A0ABT3FNJ2_9BACT</name>
<evidence type="ECO:0000256" key="1">
    <source>
        <dbReference type="ARBA" id="ARBA00023015"/>
    </source>
</evidence>
<protein>
    <submittedName>
        <fullName evidence="6">AraC family transcriptional regulator</fullName>
    </submittedName>
</protein>
<feature type="region of interest" description="Disordered" evidence="4">
    <location>
        <begin position="1"/>
        <end position="50"/>
    </location>
</feature>
<dbReference type="InterPro" id="IPR018060">
    <property type="entry name" value="HTH_AraC"/>
</dbReference>
<keyword evidence="3" id="KW-0804">Transcription</keyword>